<dbReference type="Proteomes" id="UP001063166">
    <property type="component" value="Unassembled WGS sequence"/>
</dbReference>
<reference evidence="1" key="1">
    <citation type="submission" date="2022-07" db="EMBL/GenBank/DDBJ databases">
        <title>The genome of Lyophyllum shimeji provides insight into the initial evolution of ectomycorrhizal fungal genome.</title>
        <authorList>
            <person name="Kobayashi Y."/>
            <person name="Shibata T."/>
            <person name="Hirakawa H."/>
            <person name="Shigenobu S."/>
            <person name="Nishiyama T."/>
            <person name="Yamada A."/>
            <person name="Hasebe M."/>
            <person name="Kawaguchi M."/>
        </authorList>
    </citation>
    <scope>NUCLEOTIDE SEQUENCE</scope>
    <source>
        <strain evidence="1">AT787</strain>
    </source>
</reference>
<comment type="caution">
    <text evidence="1">The sequence shown here is derived from an EMBL/GenBank/DDBJ whole genome shotgun (WGS) entry which is preliminary data.</text>
</comment>
<evidence type="ECO:0000313" key="2">
    <source>
        <dbReference type="Proteomes" id="UP001063166"/>
    </source>
</evidence>
<organism evidence="1 2">
    <name type="scientific">Lyophyllum shimeji</name>
    <name type="common">Hon-shimeji</name>
    <name type="synonym">Tricholoma shimeji</name>
    <dbReference type="NCBI Taxonomy" id="47721"/>
    <lineage>
        <taxon>Eukaryota</taxon>
        <taxon>Fungi</taxon>
        <taxon>Dikarya</taxon>
        <taxon>Basidiomycota</taxon>
        <taxon>Agaricomycotina</taxon>
        <taxon>Agaricomycetes</taxon>
        <taxon>Agaricomycetidae</taxon>
        <taxon>Agaricales</taxon>
        <taxon>Tricholomatineae</taxon>
        <taxon>Lyophyllaceae</taxon>
        <taxon>Lyophyllum</taxon>
    </lineage>
</organism>
<evidence type="ECO:0000313" key="1">
    <source>
        <dbReference type="EMBL" id="GLB44024.1"/>
    </source>
</evidence>
<protein>
    <submittedName>
        <fullName evidence="1">Uncharacterized protein</fullName>
    </submittedName>
</protein>
<name>A0A9P3PYW0_LYOSH</name>
<dbReference type="AlphaFoldDB" id="A0A9P3PYW0"/>
<accession>A0A9P3PYW0</accession>
<proteinExistence type="predicted"/>
<sequence>MSGTSTPISSFIVVSSRPIPIPIYLTEYFSFQETRRGANRAWEISEQLHHCHLNKPYHRVFLLAHSTPWLHSTPPVCFMSLPLCSCALTGSTSCFLHTSEALNAMDSNDYSGSSALQRRAPVVNLEGSDDAHLARSRVWSSLCL</sequence>
<dbReference type="EMBL" id="BRPK01000015">
    <property type="protein sequence ID" value="GLB44024.1"/>
    <property type="molecule type" value="Genomic_DNA"/>
</dbReference>
<gene>
    <name evidence="1" type="ORF">LshimejAT787_1502080</name>
</gene>
<keyword evidence="2" id="KW-1185">Reference proteome</keyword>